<organism evidence="5 6">
    <name type="scientific">Liquorilactobacillus nagelii</name>
    <dbReference type="NCBI Taxonomy" id="82688"/>
    <lineage>
        <taxon>Bacteria</taxon>
        <taxon>Bacillati</taxon>
        <taxon>Bacillota</taxon>
        <taxon>Bacilli</taxon>
        <taxon>Lactobacillales</taxon>
        <taxon>Lactobacillaceae</taxon>
        <taxon>Liquorilactobacillus</taxon>
    </lineage>
</organism>
<keyword evidence="6" id="KW-1185">Reference proteome</keyword>
<dbReference type="Gene3D" id="6.10.250.3150">
    <property type="match status" value="1"/>
</dbReference>
<dbReference type="InterPro" id="IPR036908">
    <property type="entry name" value="RlpA-like_sf"/>
</dbReference>
<dbReference type="Proteomes" id="UP000324497">
    <property type="component" value="Chromosome"/>
</dbReference>
<dbReference type="GO" id="GO:0009254">
    <property type="term" value="P:peptidoglycan turnover"/>
    <property type="evidence" value="ECO:0007669"/>
    <property type="project" value="InterPro"/>
</dbReference>
<dbReference type="EMBL" id="CP018180">
    <property type="protein sequence ID" value="AUJ31554.1"/>
    <property type="molecule type" value="Genomic_DNA"/>
</dbReference>
<keyword evidence="1" id="KW-0732">Signal</keyword>
<name>A0A3S6QU02_9LACO</name>
<evidence type="ECO:0000259" key="4">
    <source>
        <dbReference type="Pfam" id="PF06725"/>
    </source>
</evidence>
<proteinExistence type="predicted"/>
<protein>
    <recommendedName>
        <fullName evidence="4">3D domain-containing protein</fullName>
    </recommendedName>
</protein>
<sequence>MDEIKKVNFSRLILILIGILFASGFFFNLPDKVVASDVSNLQQQQKNVQQELDQNNDQLAAKVATVNQTYQQLKSIQQQQSKTSNNLKQAKIQLAVAKKQKKQRVSQEKIRLRDLQQTEGTQSGLQFLQQSRSFSQWLGNLVALSRLQSAYNQSLTAVSESIKDLHNSQKKLTLAQASLKQQAGQIATKKAELNDSIQKLQNLVNSNQQKIKLLANQVSWAKNSEKEQQAAAETTSAAVSSSSESSSTTSSSSSSTKVSNSNNSQSTLDSSSDSSSESNNGKTLTMQATGYSTAEAGASSYSALGINLQQHPSCVAVDPSVIPLGSVIWVSGYGVSIAGDTGGAIKGNIIDLHFSSVAQATAWGRKNVTVKVLN</sequence>
<evidence type="ECO:0000256" key="2">
    <source>
        <dbReference type="SAM" id="Coils"/>
    </source>
</evidence>
<feature type="compositionally biased region" description="Low complexity" evidence="3">
    <location>
        <begin position="229"/>
        <end position="280"/>
    </location>
</feature>
<dbReference type="GO" id="GO:0004553">
    <property type="term" value="F:hydrolase activity, hydrolyzing O-glycosyl compounds"/>
    <property type="evidence" value="ECO:0007669"/>
    <property type="project" value="InterPro"/>
</dbReference>
<dbReference type="SUPFAM" id="SSF50685">
    <property type="entry name" value="Barwin-like endoglucanases"/>
    <property type="match status" value="1"/>
</dbReference>
<dbReference type="GO" id="GO:0019867">
    <property type="term" value="C:outer membrane"/>
    <property type="evidence" value="ECO:0007669"/>
    <property type="project" value="InterPro"/>
</dbReference>
<dbReference type="CDD" id="cd22786">
    <property type="entry name" value="DPBB_YuiC-like"/>
    <property type="match status" value="1"/>
</dbReference>
<dbReference type="KEGG" id="lng:BSQ50_02670"/>
<gene>
    <name evidence="5" type="ORF">BSQ50_02670</name>
</gene>
<keyword evidence="2" id="KW-0175">Coiled coil</keyword>
<evidence type="ECO:0000313" key="6">
    <source>
        <dbReference type="Proteomes" id="UP000324497"/>
    </source>
</evidence>
<dbReference type="InterPro" id="IPR051933">
    <property type="entry name" value="Resuscitation_pf_RpfB"/>
</dbReference>
<evidence type="ECO:0000313" key="5">
    <source>
        <dbReference type="EMBL" id="AUJ31554.1"/>
    </source>
</evidence>
<evidence type="ECO:0000256" key="3">
    <source>
        <dbReference type="SAM" id="MobiDB-lite"/>
    </source>
</evidence>
<dbReference type="Pfam" id="PF06725">
    <property type="entry name" value="3D"/>
    <property type="match status" value="1"/>
</dbReference>
<dbReference type="AlphaFoldDB" id="A0A3S6QU02"/>
<dbReference type="RefSeq" id="WP_148126315.1">
    <property type="nucleotide sequence ID" value="NZ_CP018180.1"/>
</dbReference>
<feature type="coiled-coil region" evidence="2">
    <location>
        <begin position="190"/>
        <end position="217"/>
    </location>
</feature>
<feature type="domain" description="3D" evidence="4">
    <location>
        <begin position="313"/>
        <end position="374"/>
    </location>
</feature>
<feature type="region of interest" description="Disordered" evidence="3">
    <location>
        <begin position="225"/>
        <end position="283"/>
    </location>
</feature>
<dbReference type="PANTHER" id="PTHR39160">
    <property type="entry name" value="CELL WALL-BINDING PROTEIN YOCH"/>
    <property type="match status" value="1"/>
</dbReference>
<feature type="coiled-coil region" evidence="2">
    <location>
        <begin position="38"/>
        <end position="118"/>
    </location>
</feature>
<accession>A0A3S6QU02</accession>
<dbReference type="PANTHER" id="PTHR39160:SF4">
    <property type="entry name" value="RESUSCITATION-PROMOTING FACTOR RPFB"/>
    <property type="match status" value="1"/>
</dbReference>
<reference evidence="5 6" key="1">
    <citation type="submission" date="2016-11" db="EMBL/GenBank/DDBJ databases">
        <title>Interaction between Lactobacillus species and yeast in water kefir.</title>
        <authorList>
            <person name="Behr J."/>
            <person name="Xu D."/>
            <person name="Vogel R.F."/>
        </authorList>
    </citation>
    <scope>NUCLEOTIDE SEQUENCE [LARGE SCALE GENOMIC DNA]</scope>
    <source>
        <strain evidence="5 6">TMW 1.1827</strain>
    </source>
</reference>
<dbReference type="InterPro" id="IPR010611">
    <property type="entry name" value="3D_dom"/>
</dbReference>
<evidence type="ECO:0000256" key="1">
    <source>
        <dbReference type="ARBA" id="ARBA00022729"/>
    </source>
</evidence>